<dbReference type="Proteomes" id="UP001054252">
    <property type="component" value="Unassembled WGS sequence"/>
</dbReference>
<gene>
    <name evidence="1" type="ORF">SLEP1_g39401</name>
</gene>
<evidence type="ECO:0000313" key="2">
    <source>
        <dbReference type="Proteomes" id="UP001054252"/>
    </source>
</evidence>
<sequence length="45" mass="5010">MLLLPRTLIPILKVSKTVIAPNQKLLFSPRLHSGLTCKAPRWNSG</sequence>
<protein>
    <submittedName>
        <fullName evidence="1">Uncharacterized protein</fullName>
    </submittedName>
</protein>
<proteinExistence type="predicted"/>
<dbReference type="EMBL" id="BPVZ01000087">
    <property type="protein sequence ID" value="GKV30607.1"/>
    <property type="molecule type" value="Genomic_DNA"/>
</dbReference>
<evidence type="ECO:0000313" key="1">
    <source>
        <dbReference type="EMBL" id="GKV30607.1"/>
    </source>
</evidence>
<dbReference type="AlphaFoldDB" id="A0AAV5L0K7"/>
<comment type="caution">
    <text evidence="1">The sequence shown here is derived from an EMBL/GenBank/DDBJ whole genome shotgun (WGS) entry which is preliminary data.</text>
</comment>
<name>A0AAV5L0K7_9ROSI</name>
<reference evidence="1 2" key="1">
    <citation type="journal article" date="2021" name="Commun. Biol.">
        <title>The genome of Shorea leprosula (Dipterocarpaceae) highlights the ecological relevance of drought in aseasonal tropical rainforests.</title>
        <authorList>
            <person name="Ng K.K.S."/>
            <person name="Kobayashi M.J."/>
            <person name="Fawcett J.A."/>
            <person name="Hatakeyama M."/>
            <person name="Paape T."/>
            <person name="Ng C.H."/>
            <person name="Ang C.C."/>
            <person name="Tnah L.H."/>
            <person name="Lee C.T."/>
            <person name="Nishiyama T."/>
            <person name="Sese J."/>
            <person name="O'Brien M.J."/>
            <person name="Copetti D."/>
            <person name="Mohd Noor M.I."/>
            <person name="Ong R.C."/>
            <person name="Putra M."/>
            <person name="Sireger I.Z."/>
            <person name="Indrioko S."/>
            <person name="Kosugi Y."/>
            <person name="Izuno A."/>
            <person name="Isagi Y."/>
            <person name="Lee S.L."/>
            <person name="Shimizu K.K."/>
        </authorList>
    </citation>
    <scope>NUCLEOTIDE SEQUENCE [LARGE SCALE GENOMIC DNA]</scope>
    <source>
        <strain evidence="1">214</strain>
    </source>
</reference>
<organism evidence="1 2">
    <name type="scientific">Rubroshorea leprosula</name>
    <dbReference type="NCBI Taxonomy" id="152421"/>
    <lineage>
        <taxon>Eukaryota</taxon>
        <taxon>Viridiplantae</taxon>
        <taxon>Streptophyta</taxon>
        <taxon>Embryophyta</taxon>
        <taxon>Tracheophyta</taxon>
        <taxon>Spermatophyta</taxon>
        <taxon>Magnoliopsida</taxon>
        <taxon>eudicotyledons</taxon>
        <taxon>Gunneridae</taxon>
        <taxon>Pentapetalae</taxon>
        <taxon>rosids</taxon>
        <taxon>malvids</taxon>
        <taxon>Malvales</taxon>
        <taxon>Dipterocarpaceae</taxon>
        <taxon>Rubroshorea</taxon>
    </lineage>
</organism>
<accession>A0AAV5L0K7</accession>
<keyword evidence="2" id="KW-1185">Reference proteome</keyword>